<comment type="similarity">
    <text evidence="1">Belongs to the LysR transcriptional regulatory family.</text>
</comment>
<dbReference type="InterPro" id="IPR000847">
    <property type="entry name" value="LysR_HTH_N"/>
</dbReference>
<dbReference type="Proteomes" id="UP000739180">
    <property type="component" value="Unassembled WGS sequence"/>
</dbReference>
<reference evidence="6 7" key="1">
    <citation type="submission" date="2019-05" db="EMBL/GenBank/DDBJ databases">
        <title>Genome of Alcanivorax gelatiniphagus, an oil degrading marine bacteria.</title>
        <authorList>
            <person name="Kwon K.K."/>
        </authorList>
    </citation>
    <scope>NUCLEOTIDE SEQUENCE [LARGE SCALE GENOMIC DNA]</scope>
    <source>
        <strain evidence="6 7">MEBiC 08158</strain>
    </source>
</reference>
<dbReference type="SUPFAM" id="SSF46785">
    <property type="entry name" value="Winged helix' DNA-binding domain"/>
    <property type="match status" value="1"/>
</dbReference>
<gene>
    <name evidence="6" type="ORF">FGS76_14735</name>
</gene>
<evidence type="ECO:0000313" key="6">
    <source>
        <dbReference type="EMBL" id="TMW11313.1"/>
    </source>
</evidence>
<dbReference type="InterPro" id="IPR036388">
    <property type="entry name" value="WH-like_DNA-bd_sf"/>
</dbReference>
<dbReference type="EMBL" id="VCQT01000044">
    <property type="protein sequence ID" value="TMW11313.1"/>
    <property type="molecule type" value="Genomic_DNA"/>
</dbReference>
<organism evidence="6 7">
    <name type="scientific">Alloalcanivorax gelatiniphagus</name>
    <dbReference type="NCBI Taxonomy" id="1194167"/>
    <lineage>
        <taxon>Bacteria</taxon>
        <taxon>Pseudomonadati</taxon>
        <taxon>Pseudomonadota</taxon>
        <taxon>Gammaproteobacteria</taxon>
        <taxon>Oceanospirillales</taxon>
        <taxon>Alcanivoracaceae</taxon>
        <taxon>Alloalcanivorax</taxon>
    </lineage>
</organism>
<comment type="caution">
    <text evidence="6">The sequence shown here is derived from an EMBL/GenBank/DDBJ whole genome shotgun (WGS) entry which is preliminary data.</text>
</comment>
<dbReference type="Gene3D" id="1.10.10.10">
    <property type="entry name" value="Winged helix-like DNA-binding domain superfamily/Winged helix DNA-binding domain"/>
    <property type="match status" value="1"/>
</dbReference>
<evidence type="ECO:0000256" key="2">
    <source>
        <dbReference type="ARBA" id="ARBA00023015"/>
    </source>
</evidence>
<dbReference type="Gene3D" id="3.40.190.10">
    <property type="entry name" value="Periplasmic binding protein-like II"/>
    <property type="match status" value="2"/>
</dbReference>
<dbReference type="Pfam" id="PF03466">
    <property type="entry name" value="LysR_substrate"/>
    <property type="match status" value="1"/>
</dbReference>
<dbReference type="RefSeq" id="WP_138773404.1">
    <property type="nucleotide sequence ID" value="NZ_JBHSSX010000071.1"/>
</dbReference>
<proteinExistence type="inferred from homology"/>
<evidence type="ECO:0000256" key="4">
    <source>
        <dbReference type="ARBA" id="ARBA00023163"/>
    </source>
</evidence>
<dbReference type="PROSITE" id="PS50931">
    <property type="entry name" value="HTH_LYSR"/>
    <property type="match status" value="1"/>
</dbReference>
<keyword evidence="3" id="KW-0238">DNA-binding</keyword>
<keyword evidence="4" id="KW-0804">Transcription</keyword>
<evidence type="ECO:0000256" key="1">
    <source>
        <dbReference type="ARBA" id="ARBA00009437"/>
    </source>
</evidence>
<dbReference type="InterPro" id="IPR050389">
    <property type="entry name" value="LysR-type_TF"/>
</dbReference>
<sequence>MHVSRFDLNLFVVFDAIYTEGSLTRAARVLNLTQPAVSHALGRLRERLDDPLFVRQGARMVPTSRARAMVTPVRHALGGLQRCLSDEGGFDVDEAERTFVLGLRDGLEGCLLPPLLAGLVDEAPGVKLQSMTVARRQLATELASGRLDMAADILLPLPEAIEHRPIMSGPLVVLMRQGHPLVGKLDLPAYLAAQHVLVSSRREGPGMEDFGLSRLGYRRNIRLRCQHHMAALATVMGTDLLLTLPGLLARQLAPAGSHLEPLPAEVPGLELHLYWHRDQSADPGHSWLRQRVMAMLAEQQINDLKDGV</sequence>
<evidence type="ECO:0000259" key="5">
    <source>
        <dbReference type="PROSITE" id="PS50931"/>
    </source>
</evidence>
<dbReference type="PRINTS" id="PR00039">
    <property type="entry name" value="HTHLYSR"/>
</dbReference>
<evidence type="ECO:0000256" key="3">
    <source>
        <dbReference type="ARBA" id="ARBA00023125"/>
    </source>
</evidence>
<dbReference type="InterPro" id="IPR005119">
    <property type="entry name" value="LysR_subst-bd"/>
</dbReference>
<name>A0ABY2XIY8_9GAMM</name>
<evidence type="ECO:0000313" key="7">
    <source>
        <dbReference type="Proteomes" id="UP000739180"/>
    </source>
</evidence>
<keyword evidence="2" id="KW-0805">Transcription regulation</keyword>
<dbReference type="InterPro" id="IPR037402">
    <property type="entry name" value="YidZ_PBP2"/>
</dbReference>
<dbReference type="Pfam" id="PF00126">
    <property type="entry name" value="HTH_1"/>
    <property type="match status" value="1"/>
</dbReference>
<dbReference type="SUPFAM" id="SSF53850">
    <property type="entry name" value="Periplasmic binding protein-like II"/>
    <property type="match status" value="1"/>
</dbReference>
<feature type="domain" description="HTH lysR-type" evidence="5">
    <location>
        <begin position="6"/>
        <end position="63"/>
    </location>
</feature>
<dbReference type="PANTHER" id="PTHR30118:SF15">
    <property type="entry name" value="TRANSCRIPTIONAL REGULATORY PROTEIN"/>
    <property type="match status" value="1"/>
</dbReference>
<protein>
    <submittedName>
        <fullName evidence="6">LysR family transcriptional regulator</fullName>
    </submittedName>
</protein>
<keyword evidence="7" id="KW-1185">Reference proteome</keyword>
<accession>A0ABY2XIY8</accession>
<dbReference type="CDD" id="cd08417">
    <property type="entry name" value="PBP2_Nitroaromatics_like"/>
    <property type="match status" value="1"/>
</dbReference>
<dbReference type="PANTHER" id="PTHR30118">
    <property type="entry name" value="HTH-TYPE TRANSCRIPTIONAL REGULATOR LEUO-RELATED"/>
    <property type="match status" value="1"/>
</dbReference>
<dbReference type="InterPro" id="IPR036390">
    <property type="entry name" value="WH_DNA-bd_sf"/>
</dbReference>